<sequence length="494" mass="56326">MEGGEDVHNNNEDIDDFYVVDSWSEKSSRPDIKFNSVGNNILSGKDKLSCRKPTEDEKGSQCTNGPCKSTIMESSSRHLGGRSRSPYTNSASRHHPVRENMRFPPREGGRNHSHIDSLRNDKNCFQDKRHYEGIRRNRRSRSRSRERKNYRRRSYERRSSLSLSPPPKRESGNQSSMEPRSMPSYYQSSGAPIPPDPSFMNPNPNPNFGFSTSGPVQYPINPASSNTSYGRYPGYNVPANNLFNSDPTQPQSFQPQMPQNFPQNQYPNPPQNYNLYNPVMQSNPPNPVSYPATWNQSSTGFNQNYSVPTLSSTDAVMYPHLKIGQSRVDRFKNSHRETLNSSSPLRQSRSSLEKRMHSTSRSPEPRKHKRKASKRYSRSPSLDRKFDDNNKRYARHSKSPVKSFRYDSKNPKVIIDPSRIPTPPPPPIVGSYKNNNSIKSIELRAKNVDRRSDVNPLSDFLNKENVSLSCLLEAVMETSGYFINSRSDGLHVNS</sequence>
<feature type="region of interest" description="Disordered" evidence="1">
    <location>
        <begin position="244"/>
        <end position="263"/>
    </location>
</feature>
<gene>
    <name evidence="2" type="ORF">NEZAVI_LOCUS2458</name>
</gene>
<feature type="compositionally biased region" description="Polar residues" evidence="1">
    <location>
        <begin position="60"/>
        <end position="73"/>
    </location>
</feature>
<dbReference type="AlphaFoldDB" id="A0A9P0EAA2"/>
<protein>
    <submittedName>
        <fullName evidence="2">Uncharacterized protein</fullName>
    </submittedName>
</protein>
<feature type="compositionally biased region" description="Basic and acidic residues" evidence="1">
    <location>
        <begin position="327"/>
        <end position="338"/>
    </location>
</feature>
<feature type="compositionally biased region" description="Basic residues" evidence="1">
    <location>
        <begin position="136"/>
        <end position="155"/>
    </location>
</feature>
<dbReference type="OrthoDB" id="6624762at2759"/>
<reference evidence="2" key="1">
    <citation type="submission" date="2022-01" db="EMBL/GenBank/DDBJ databases">
        <authorList>
            <person name="King R."/>
        </authorList>
    </citation>
    <scope>NUCLEOTIDE SEQUENCE</scope>
</reference>
<evidence type="ECO:0000313" key="3">
    <source>
        <dbReference type="Proteomes" id="UP001152798"/>
    </source>
</evidence>
<feature type="region of interest" description="Disordered" evidence="1">
    <location>
        <begin position="27"/>
        <end position="214"/>
    </location>
</feature>
<feature type="compositionally biased region" description="Low complexity" evidence="1">
    <location>
        <begin position="341"/>
        <end position="350"/>
    </location>
</feature>
<feature type="compositionally biased region" description="Basic and acidic residues" evidence="1">
    <location>
        <begin position="97"/>
        <end position="135"/>
    </location>
</feature>
<feature type="compositionally biased region" description="Basic and acidic residues" evidence="1">
    <location>
        <begin position="381"/>
        <end position="391"/>
    </location>
</feature>
<feature type="compositionally biased region" description="Polar residues" evidence="1">
    <location>
        <begin position="172"/>
        <end position="190"/>
    </location>
</feature>
<feature type="compositionally biased region" description="Basic residues" evidence="1">
    <location>
        <begin position="366"/>
        <end position="377"/>
    </location>
</feature>
<evidence type="ECO:0000256" key="1">
    <source>
        <dbReference type="SAM" id="MobiDB-lite"/>
    </source>
</evidence>
<evidence type="ECO:0000313" key="2">
    <source>
        <dbReference type="EMBL" id="CAH1391437.1"/>
    </source>
</evidence>
<accession>A0A9P0EAA2</accession>
<feature type="compositionally biased region" description="Basic and acidic residues" evidence="1">
    <location>
        <begin position="44"/>
        <end position="59"/>
    </location>
</feature>
<keyword evidence="3" id="KW-1185">Reference proteome</keyword>
<feature type="region of interest" description="Disordered" evidence="1">
    <location>
        <begin position="327"/>
        <end position="428"/>
    </location>
</feature>
<name>A0A9P0EAA2_NEZVI</name>
<organism evidence="2 3">
    <name type="scientific">Nezara viridula</name>
    <name type="common">Southern green stink bug</name>
    <name type="synonym">Cimex viridulus</name>
    <dbReference type="NCBI Taxonomy" id="85310"/>
    <lineage>
        <taxon>Eukaryota</taxon>
        <taxon>Metazoa</taxon>
        <taxon>Ecdysozoa</taxon>
        <taxon>Arthropoda</taxon>
        <taxon>Hexapoda</taxon>
        <taxon>Insecta</taxon>
        <taxon>Pterygota</taxon>
        <taxon>Neoptera</taxon>
        <taxon>Paraneoptera</taxon>
        <taxon>Hemiptera</taxon>
        <taxon>Heteroptera</taxon>
        <taxon>Panheteroptera</taxon>
        <taxon>Pentatomomorpha</taxon>
        <taxon>Pentatomoidea</taxon>
        <taxon>Pentatomidae</taxon>
        <taxon>Pentatominae</taxon>
        <taxon>Nezara</taxon>
    </lineage>
</organism>
<proteinExistence type="predicted"/>
<dbReference type="Proteomes" id="UP001152798">
    <property type="component" value="Chromosome 1"/>
</dbReference>
<feature type="compositionally biased region" description="Low complexity" evidence="1">
    <location>
        <begin position="249"/>
        <end position="263"/>
    </location>
</feature>
<dbReference type="EMBL" id="OV725077">
    <property type="protein sequence ID" value="CAH1391437.1"/>
    <property type="molecule type" value="Genomic_DNA"/>
</dbReference>